<evidence type="ECO:0000256" key="4">
    <source>
        <dbReference type="ARBA" id="ARBA00022806"/>
    </source>
</evidence>
<sequence length="950" mass="106939">VISIFPQILSFILLSIFQTFHCCLSPQRHLNFTSSVLTISPPCQLILTATRTLITVTSTTTLLVHRNSHVIEIMPVAAEFRASRVGRPSVEDPENTLAIPKICYECFVYNLLLTVLVAAPTFFDPRAWESLAHLHIKEPENTLPDPVTKPIYTFDTVEKYAAIYRAGAEFEVNLEKTTVDKFNAARHVFRTWVYRRLTNTEGRQHWLFAIEDGNLPDAFPKEGEQTGCLLALFSDPAGLKQVSREWSAYRIDNARSPLKEFIFFRVSFPSNVASQSILTPLIDESNIHAQDASLLTYANSMYSMLTLEHADPTSKVELEALEKLITLEEGPAKNAFDWIRTFKDPASYVNLFEKLPHMRAAIENPHTLPPNLSKMVAKANPQQLATYKELLQRLPCGVGIIPGGPGGGKTFFNMLLTAMAQSQELKTEDGTRRVKILYLIDINSPVDDATNKCVKMSENFGDGKQIVRMFGWNREMKQGLKVLRKKEKVKRAQTLLLEGEKSEGSQSSTQSPSNAVAADPTTAFLTMAAKVADNTAGDRFKSDCLAPALDQLAFRRFEARKEEYSELEEVLEQYLQDKIEPSTMRILRAATENLYKDTLEEVDFLAATPIAAASLADGRFKPDIVLFDEAPHARELANLIPIAHFSPMAWIFTGDFRQTGCYVGSDKNPWEIQLKMSVMERAHYAGATTHELLMNHRAFATLHQMPSNLFYDAKMVTGHTADTIVPSPTRFICKWMEANLTGGSQVTIPRILAHVRNANASTKVDSSFWNQTHHAWTMQQARKLLSNPNFVSVDGQSRPGTILIIAPYRQAVTQYKRAAGDLCRELAEAQGVPAKTMLTRLEVRSVDTVQGHEADFVFFDLVREKPTEFLDDDKRLAVATTRARQGEVYVMHPMMAKRLCKTKNLHAIYSGCLPRCENGLVYNANGRQGRYGQIAHQFFQREANYRIRRN</sequence>
<keyword evidence="2" id="KW-0547">Nucleotide-binding</keyword>
<proteinExistence type="inferred from homology"/>
<evidence type="ECO:0008006" key="12">
    <source>
        <dbReference type="Google" id="ProtNLM"/>
    </source>
</evidence>
<keyword evidence="7" id="KW-0732">Signal</keyword>
<dbReference type="PANTHER" id="PTHR43788">
    <property type="entry name" value="DNA2/NAM7 HELICASE FAMILY MEMBER"/>
    <property type="match status" value="1"/>
</dbReference>
<dbReference type="InterPro" id="IPR050534">
    <property type="entry name" value="Coronavir_polyprotein_1ab"/>
</dbReference>
<dbReference type="Pfam" id="PF13087">
    <property type="entry name" value="AAA_12"/>
    <property type="match status" value="1"/>
</dbReference>
<dbReference type="AlphaFoldDB" id="A0A4P7NT72"/>
<protein>
    <recommendedName>
        <fullName evidence="12">DNA2/NAM7 helicase-like C-terminal domain-containing protein</fullName>
    </recommendedName>
</protein>
<organism evidence="10 11">
    <name type="scientific">Pyricularia oryzae</name>
    <name type="common">Rice blast fungus</name>
    <name type="synonym">Magnaporthe oryzae</name>
    <dbReference type="NCBI Taxonomy" id="318829"/>
    <lineage>
        <taxon>Eukaryota</taxon>
        <taxon>Fungi</taxon>
        <taxon>Dikarya</taxon>
        <taxon>Ascomycota</taxon>
        <taxon>Pezizomycotina</taxon>
        <taxon>Sordariomycetes</taxon>
        <taxon>Sordariomycetidae</taxon>
        <taxon>Magnaporthales</taxon>
        <taxon>Pyriculariaceae</taxon>
        <taxon>Pyricularia</taxon>
    </lineage>
</organism>
<gene>
    <name evidence="10" type="ORF">PoMZ_12650</name>
</gene>
<keyword evidence="5" id="KW-0067">ATP-binding</keyword>
<dbReference type="SUPFAM" id="SSF52540">
    <property type="entry name" value="P-loop containing nucleoside triphosphate hydrolases"/>
    <property type="match status" value="1"/>
</dbReference>
<dbReference type="PANTHER" id="PTHR43788:SF16">
    <property type="entry name" value="HELICASE WITH ZINC FINGER 2"/>
    <property type="match status" value="1"/>
</dbReference>
<feature type="non-terminal residue" evidence="10">
    <location>
        <position position="1"/>
    </location>
</feature>
<evidence type="ECO:0000256" key="5">
    <source>
        <dbReference type="ARBA" id="ARBA00022840"/>
    </source>
</evidence>
<evidence type="ECO:0000256" key="7">
    <source>
        <dbReference type="SAM" id="SignalP"/>
    </source>
</evidence>
<evidence type="ECO:0000259" key="8">
    <source>
        <dbReference type="Pfam" id="PF13086"/>
    </source>
</evidence>
<reference evidence="10 11" key="1">
    <citation type="journal article" date="2019" name="Mol. Biol. Evol.">
        <title>Blast fungal genomes show frequent chromosomal changes, gene gains and losses, and effector gene turnover.</title>
        <authorList>
            <person name="Gomez Luciano L.B."/>
            <person name="Jason Tsai I."/>
            <person name="Chuma I."/>
            <person name="Tosa Y."/>
            <person name="Chen Y.H."/>
            <person name="Li J.Y."/>
            <person name="Li M.Y."/>
            <person name="Jade Lu M.Y."/>
            <person name="Nakayashiki H."/>
            <person name="Li W.H."/>
        </authorList>
    </citation>
    <scope>NUCLEOTIDE SEQUENCE [LARGE SCALE GENOMIC DNA]</scope>
    <source>
        <strain evidence="10">MZ5-1-6</strain>
    </source>
</reference>
<keyword evidence="3" id="KW-0378">Hydrolase</keyword>
<dbReference type="InterPro" id="IPR027417">
    <property type="entry name" value="P-loop_NTPase"/>
</dbReference>
<feature type="domain" description="DNA2/NAM7 helicase helicase" evidence="8">
    <location>
        <begin position="380"/>
        <end position="658"/>
    </location>
</feature>
<dbReference type="Pfam" id="PF13086">
    <property type="entry name" value="AAA_11"/>
    <property type="match status" value="1"/>
</dbReference>
<dbReference type="GO" id="GO:0016787">
    <property type="term" value="F:hydrolase activity"/>
    <property type="evidence" value="ECO:0007669"/>
    <property type="project" value="UniProtKB-KW"/>
</dbReference>
<evidence type="ECO:0000259" key="9">
    <source>
        <dbReference type="Pfam" id="PF13087"/>
    </source>
</evidence>
<dbReference type="InterPro" id="IPR041679">
    <property type="entry name" value="DNA2/NAM7-like_C"/>
</dbReference>
<dbReference type="Proteomes" id="UP000294847">
    <property type="component" value="Chromosome 7"/>
</dbReference>
<keyword evidence="4" id="KW-0347">Helicase</keyword>
<feature type="signal peptide" evidence="7">
    <location>
        <begin position="1"/>
        <end position="22"/>
    </location>
</feature>
<feature type="domain" description="DNA2/NAM7 helicase-like C-terminal" evidence="9">
    <location>
        <begin position="675"/>
        <end position="887"/>
    </location>
</feature>
<evidence type="ECO:0000256" key="2">
    <source>
        <dbReference type="ARBA" id="ARBA00022741"/>
    </source>
</evidence>
<evidence type="ECO:0000256" key="1">
    <source>
        <dbReference type="ARBA" id="ARBA00007913"/>
    </source>
</evidence>
<dbReference type="InterPro" id="IPR041677">
    <property type="entry name" value="DNA2/NAM7_AAA_11"/>
</dbReference>
<name>A0A4P7NT72_PYROR</name>
<dbReference type="GO" id="GO:0005524">
    <property type="term" value="F:ATP binding"/>
    <property type="evidence" value="ECO:0007669"/>
    <property type="project" value="UniProtKB-KW"/>
</dbReference>
<evidence type="ECO:0000256" key="6">
    <source>
        <dbReference type="SAM" id="MobiDB-lite"/>
    </source>
</evidence>
<dbReference type="EMBL" id="CP034210">
    <property type="protein sequence ID" value="QBZ65687.1"/>
    <property type="molecule type" value="Genomic_DNA"/>
</dbReference>
<evidence type="ECO:0000256" key="3">
    <source>
        <dbReference type="ARBA" id="ARBA00022801"/>
    </source>
</evidence>
<evidence type="ECO:0000313" key="10">
    <source>
        <dbReference type="EMBL" id="QBZ65687.1"/>
    </source>
</evidence>
<accession>A0A4P7NT72</accession>
<feature type="chain" id="PRO_5020718834" description="DNA2/NAM7 helicase-like C-terminal domain-containing protein" evidence="7">
    <location>
        <begin position="23"/>
        <end position="950"/>
    </location>
</feature>
<dbReference type="GO" id="GO:0043139">
    <property type="term" value="F:5'-3' DNA helicase activity"/>
    <property type="evidence" value="ECO:0007669"/>
    <property type="project" value="TreeGrafter"/>
</dbReference>
<evidence type="ECO:0000313" key="11">
    <source>
        <dbReference type="Proteomes" id="UP000294847"/>
    </source>
</evidence>
<feature type="region of interest" description="Disordered" evidence="6">
    <location>
        <begin position="497"/>
        <end position="516"/>
    </location>
</feature>
<dbReference type="Gene3D" id="3.40.50.300">
    <property type="entry name" value="P-loop containing nucleotide triphosphate hydrolases"/>
    <property type="match status" value="2"/>
</dbReference>
<comment type="similarity">
    <text evidence="1">Belongs to the DNA2/NAM7 helicase family.</text>
</comment>